<reference evidence="5 6" key="1">
    <citation type="journal article" date="2024" name="G3 (Bethesda)">
        <title>Genome assembly of Hibiscus sabdariffa L. provides insights into metabolisms of medicinal natural products.</title>
        <authorList>
            <person name="Kim T."/>
        </authorList>
    </citation>
    <scope>NUCLEOTIDE SEQUENCE [LARGE SCALE GENOMIC DNA]</scope>
    <source>
        <strain evidence="5">TK-2024</strain>
        <tissue evidence="5">Old leaves</tissue>
    </source>
</reference>
<dbReference type="Proteomes" id="UP001396334">
    <property type="component" value="Unassembled WGS sequence"/>
</dbReference>
<dbReference type="InterPro" id="IPR037103">
    <property type="entry name" value="Tubulin/FtsZ-like_C"/>
</dbReference>
<dbReference type="PANTHER" id="PTHR30314">
    <property type="entry name" value="CELL DIVISION PROTEIN FTSZ-RELATED"/>
    <property type="match status" value="1"/>
</dbReference>
<dbReference type="InterPro" id="IPR018316">
    <property type="entry name" value="Tubulin/FtsZ_2-layer-sand-dom"/>
</dbReference>
<keyword evidence="1" id="KW-0547">Nucleotide-binding</keyword>
<evidence type="ECO:0000256" key="1">
    <source>
        <dbReference type="ARBA" id="ARBA00022741"/>
    </source>
</evidence>
<dbReference type="SUPFAM" id="SSF55307">
    <property type="entry name" value="Tubulin C-terminal domain-like"/>
    <property type="match status" value="1"/>
</dbReference>
<dbReference type="Pfam" id="PF12327">
    <property type="entry name" value="FtsZ_C"/>
    <property type="match status" value="1"/>
</dbReference>
<evidence type="ECO:0000256" key="2">
    <source>
        <dbReference type="ARBA" id="ARBA00023134"/>
    </source>
</evidence>
<accession>A0ABR1Z8G6</accession>
<evidence type="ECO:0000313" key="5">
    <source>
        <dbReference type="EMBL" id="KAK8476233.1"/>
    </source>
</evidence>
<keyword evidence="6" id="KW-1185">Reference proteome</keyword>
<comment type="caution">
    <text evidence="5">The sequence shown here is derived from an EMBL/GenBank/DDBJ whole genome shotgun (WGS) entry which is preliminary data.</text>
</comment>
<dbReference type="InterPro" id="IPR024757">
    <property type="entry name" value="FtsZ_C"/>
</dbReference>
<gene>
    <name evidence="5" type="ORF">V6N11_029773</name>
</gene>
<dbReference type="PANTHER" id="PTHR30314:SF3">
    <property type="entry name" value="MITOCHONDRIAL DIVISION PROTEIN FSZA"/>
    <property type="match status" value="1"/>
</dbReference>
<evidence type="ECO:0000313" key="6">
    <source>
        <dbReference type="Proteomes" id="UP001396334"/>
    </source>
</evidence>
<dbReference type="Gene3D" id="3.30.1330.20">
    <property type="entry name" value="Tubulin/FtsZ, C-terminal domain"/>
    <property type="match status" value="1"/>
</dbReference>
<dbReference type="InterPro" id="IPR045061">
    <property type="entry name" value="FtsZ/CetZ"/>
</dbReference>
<dbReference type="EMBL" id="JBBPBN010002360">
    <property type="protein sequence ID" value="KAK8476233.1"/>
    <property type="molecule type" value="Genomic_DNA"/>
</dbReference>
<organism evidence="5 6">
    <name type="scientific">Hibiscus sabdariffa</name>
    <name type="common">roselle</name>
    <dbReference type="NCBI Taxonomy" id="183260"/>
    <lineage>
        <taxon>Eukaryota</taxon>
        <taxon>Viridiplantae</taxon>
        <taxon>Streptophyta</taxon>
        <taxon>Embryophyta</taxon>
        <taxon>Tracheophyta</taxon>
        <taxon>Spermatophyta</taxon>
        <taxon>Magnoliopsida</taxon>
        <taxon>eudicotyledons</taxon>
        <taxon>Gunneridae</taxon>
        <taxon>Pentapetalae</taxon>
        <taxon>rosids</taxon>
        <taxon>malvids</taxon>
        <taxon>Malvales</taxon>
        <taxon>Malvaceae</taxon>
        <taxon>Malvoideae</taxon>
        <taxon>Hibiscus</taxon>
    </lineage>
</organism>
<evidence type="ECO:0000256" key="3">
    <source>
        <dbReference type="SAM" id="MobiDB-lite"/>
    </source>
</evidence>
<name>A0ABR1Z8G6_9ROSI</name>
<dbReference type="InterPro" id="IPR008280">
    <property type="entry name" value="Tub_FtsZ_C"/>
</dbReference>
<evidence type="ECO:0000259" key="4">
    <source>
        <dbReference type="SMART" id="SM00865"/>
    </source>
</evidence>
<protein>
    <recommendedName>
        <fullName evidence="4">Tubulin/FtsZ 2-layer sandwich domain-containing protein</fullName>
    </recommendedName>
</protein>
<feature type="domain" description="Tubulin/FtsZ 2-layer sandwich" evidence="4">
    <location>
        <begin position="9"/>
        <end position="126"/>
    </location>
</feature>
<feature type="region of interest" description="Disordered" evidence="3">
    <location>
        <begin position="119"/>
        <end position="156"/>
    </location>
</feature>
<dbReference type="SMART" id="SM00865">
    <property type="entry name" value="Tubulin_C"/>
    <property type="match status" value="1"/>
</dbReference>
<keyword evidence="2" id="KW-0342">GTP-binding</keyword>
<sequence>MSFRIPGLVNVDFADVRTIMANAGSSLMGIGTATGKTRARDAALNAIQSPLLDLGIERATGIVWNITGGSDLTLFEVNTAAEVIYDLVDPTANLIFGAVIDPSLTGQVSITLIATGFKRQEESEGRPHQAGQVAQGDTGLGINRRPSFNEGGSFDIPEFLKKKGRSRYPGA</sequence>
<proteinExistence type="predicted"/>